<dbReference type="GeneID" id="19899676"/>
<feature type="domain" description="Pyruvate carboxyltransferase" evidence="9">
    <location>
        <begin position="4"/>
        <end position="274"/>
    </location>
</feature>
<evidence type="ECO:0000256" key="3">
    <source>
        <dbReference type="ARBA" id="ARBA00012910"/>
    </source>
</evidence>
<dbReference type="UniPathway" id="UPA00896">
    <property type="reaction ID" value="UER00863"/>
</dbReference>
<evidence type="ECO:0000256" key="2">
    <source>
        <dbReference type="ARBA" id="ARBA00009405"/>
    </source>
</evidence>
<dbReference type="InterPro" id="IPR043594">
    <property type="entry name" value="HMGL"/>
</dbReference>
<dbReference type="OMA" id="KEFQAGR"/>
<sequence>MGDVRIVEVGPRDGLQNISQVVPTEVKVELIERLARCGLSIIEATSFVSPKWVPQLADARQVLQRIRPLMQQPERRFPVLVPNVQGLDLAHQNGVSEVAVFISATEGFSRRNINCSVDESLERVRMVAKKASTLGIQMRGYVSCIFADPYDGPTQPSQVIRVTQALLDSGCHEISLGDTTGVGTPADVKKLFEEMLRVIPASRLAGHFHDTYGQAIANVVKSYEMGIRTFDSSVAGLGGCPFAKGAKGNLATEDLVYTLQKMGLSTSISLDELVSTGTWISQKLCIPNGSRAGAALAARAGDRETANASRSTSGSRWALLRSTDEYRVDRRGASIKICLTRARNGNALTSSMIKGLTSLFKEFSRDNSVFHIVLTAEGKYFCTGMDLSKNNESPEQQFSRLRGLFEAIDDCPKTTVAAVNGPCFGGGVGLVSVCDLRVVASNATFKLSEVQLGLCPAVISKYVIREWGGSFARAAMLTAREVKPSELAAIHVVSAVVEDQRALDRKVEEVLDRLRFAAPRASALCKELVRSAWVDGGQEQQAKTIKGAFDSMMAEDSESTYALSQFRKGIKGIDWEAYSQRAQSKL</sequence>
<dbReference type="GO" id="GO:0004419">
    <property type="term" value="F:hydroxymethylglutaryl-CoA lyase activity"/>
    <property type="evidence" value="ECO:0007669"/>
    <property type="project" value="UniProtKB-EC"/>
</dbReference>
<dbReference type="PROSITE" id="PS00166">
    <property type="entry name" value="ENOYL_COA_HYDRATASE"/>
    <property type="match status" value="1"/>
</dbReference>
<dbReference type="CDD" id="cd06558">
    <property type="entry name" value="crotonase-like"/>
    <property type="match status" value="1"/>
</dbReference>
<keyword evidence="11" id="KW-1185">Reference proteome</keyword>
<name>R7YMQ9_CONA1</name>
<dbReference type="HOGENOM" id="CLU_022138_4_1_1"/>
<proteinExistence type="inferred from homology"/>
<dbReference type="RefSeq" id="XP_007778455.1">
    <property type="nucleotide sequence ID" value="XM_007780265.1"/>
</dbReference>
<dbReference type="SUPFAM" id="SSF52096">
    <property type="entry name" value="ClpP/crotonase"/>
    <property type="match status" value="1"/>
</dbReference>
<dbReference type="PROSITE" id="PS50991">
    <property type="entry name" value="PYR_CT"/>
    <property type="match status" value="1"/>
</dbReference>
<dbReference type="OrthoDB" id="10253869at2759"/>
<dbReference type="PANTHER" id="PTHR42738:SF17">
    <property type="entry name" value="HYDROXYMETHYLGLUTARYL-COA LYASE"/>
    <property type="match status" value="1"/>
</dbReference>
<evidence type="ECO:0000256" key="7">
    <source>
        <dbReference type="ARBA" id="ARBA00049877"/>
    </source>
</evidence>
<dbReference type="STRING" id="1168221.R7YMQ9"/>
<dbReference type="GO" id="GO:0046872">
    <property type="term" value="F:metal ion binding"/>
    <property type="evidence" value="ECO:0007669"/>
    <property type="project" value="UniProtKB-KW"/>
</dbReference>
<dbReference type="NCBIfam" id="NF004283">
    <property type="entry name" value="PRK05692.1"/>
    <property type="match status" value="1"/>
</dbReference>
<dbReference type="InterPro" id="IPR018376">
    <property type="entry name" value="Enoyl-CoA_hyd/isom_CS"/>
</dbReference>
<evidence type="ECO:0000313" key="10">
    <source>
        <dbReference type="EMBL" id="EON63138.1"/>
    </source>
</evidence>
<dbReference type="EC" id="4.1.3.4" evidence="3"/>
<dbReference type="GO" id="GO:0046951">
    <property type="term" value="P:ketone body biosynthetic process"/>
    <property type="evidence" value="ECO:0007669"/>
    <property type="project" value="TreeGrafter"/>
</dbReference>
<dbReference type="InterPro" id="IPR000891">
    <property type="entry name" value="PYR_CT"/>
</dbReference>
<evidence type="ECO:0000256" key="5">
    <source>
        <dbReference type="ARBA" id="ARBA00023026"/>
    </source>
</evidence>
<evidence type="ECO:0000256" key="4">
    <source>
        <dbReference type="ARBA" id="ARBA00022723"/>
    </source>
</evidence>
<dbReference type="PANTHER" id="PTHR42738">
    <property type="entry name" value="HYDROXYMETHYLGLUTARYL-COA LYASE"/>
    <property type="match status" value="1"/>
</dbReference>
<dbReference type="InterPro" id="IPR029045">
    <property type="entry name" value="ClpP/crotonase-like_dom_sf"/>
</dbReference>
<dbReference type="Gene3D" id="3.20.20.70">
    <property type="entry name" value="Aldolase class I"/>
    <property type="match status" value="1"/>
</dbReference>
<gene>
    <name evidence="10" type="ORF">W97_02365</name>
</gene>
<dbReference type="Pfam" id="PF00378">
    <property type="entry name" value="ECH_1"/>
    <property type="match status" value="1"/>
</dbReference>
<reference evidence="11" key="1">
    <citation type="submission" date="2012-06" db="EMBL/GenBank/DDBJ databases">
        <title>The genome sequence of Coniosporium apollinis CBS 100218.</title>
        <authorList>
            <consortium name="The Broad Institute Genome Sequencing Platform"/>
            <person name="Cuomo C."/>
            <person name="Gorbushina A."/>
            <person name="Noack S."/>
            <person name="Walker B."/>
            <person name="Young S.K."/>
            <person name="Zeng Q."/>
            <person name="Gargeya S."/>
            <person name="Fitzgerald M."/>
            <person name="Haas B."/>
            <person name="Abouelleil A."/>
            <person name="Alvarado L."/>
            <person name="Arachchi H.M."/>
            <person name="Berlin A.M."/>
            <person name="Chapman S.B."/>
            <person name="Goldberg J."/>
            <person name="Griggs A."/>
            <person name="Gujja S."/>
            <person name="Hansen M."/>
            <person name="Howarth C."/>
            <person name="Imamovic A."/>
            <person name="Larimer J."/>
            <person name="McCowan C."/>
            <person name="Montmayeur A."/>
            <person name="Murphy C."/>
            <person name="Neiman D."/>
            <person name="Pearson M."/>
            <person name="Priest M."/>
            <person name="Roberts A."/>
            <person name="Saif S."/>
            <person name="Shea T."/>
            <person name="Sisk P."/>
            <person name="Sykes S."/>
            <person name="Wortman J."/>
            <person name="Nusbaum C."/>
            <person name="Birren B."/>
        </authorList>
    </citation>
    <scope>NUCLEOTIDE SEQUENCE [LARGE SCALE GENOMIC DNA]</scope>
    <source>
        <strain evidence="11">CBS 100218</strain>
    </source>
</reference>
<organism evidence="10 11">
    <name type="scientific">Coniosporium apollinis (strain CBS 100218)</name>
    <name type="common">Rock-inhabiting black yeast</name>
    <dbReference type="NCBI Taxonomy" id="1168221"/>
    <lineage>
        <taxon>Eukaryota</taxon>
        <taxon>Fungi</taxon>
        <taxon>Dikarya</taxon>
        <taxon>Ascomycota</taxon>
        <taxon>Pezizomycotina</taxon>
        <taxon>Dothideomycetes</taxon>
        <taxon>Dothideomycetes incertae sedis</taxon>
        <taxon>Coniosporium</taxon>
    </lineage>
</organism>
<keyword evidence="4" id="KW-0479">Metal-binding</keyword>
<dbReference type="FunFam" id="3.20.20.70:FF:000201">
    <property type="entry name" value="Hydroxymethylglutaryl-CoA lyase"/>
    <property type="match status" value="1"/>
</dbReference>
<dbReference type="GO" id="GO:0006552">
    <property type="term" value="P:L-leucine catabolic process"/>
    <property type="evidence" value="ECO:0007669"/>
    <property type="project" value="TreeGrafter"/>
</dbReference>
<protein>
    <recommendedName>
        <fullName evidence="3">hydroxymethylglutaryl-CoA lyase</fullName>
        <ecNumber evidence="3">4.1.3.4</ecNumber>
    </recommendedName>
</protein>
<dbReference type="Gene3D" id="3.90.226.10">
    <property type="entry name" value="2-enoyl-CoA Hydratase, Chain A, domain 1"/>
    <property type="match status" value="1"/>
</dbReference>
<keyword evidence="6" id="KW-0456">Lyase</keyword>
<evidence type="ECO:0000256" key="8">
    <source>
        <dbReference type="RuleBase" id="RU003707"/>
    </source>
</evidence>
<dbReference type="CDD" id="cd07938">
    <property type="entry name" value="DRE_TIM_HMGL"/>
    <property type="match status" value="1"/>
</dbReference>
<dbReference type="Pfam" id="PF00682">
    <property type="entry name" value="HMGL-like"/>
    <property type="match status" value="1"/>
</dbReference>
<accession>R7YMQ9</accession>
<comment type="similarity">
    <text evidence="8">Belongs to the enoyl-CoA hydratase/isomerase family.</text>
</comment>
<dbReference type="eggNOG" id="KOG1681">
    <property type="taxonomic scope" value="Eukaryota"/>
</dbReference>
<comment type="catalytic activity">
    <reaction evidence="7">
        <text>(3S)-3-hydroxy-3-methylglutaryl-CoA = acetoacetate + acetyl-CoA</text>
        <dbReference type="Rhea" id="RHEA:24404"/>
        <dbReference type="ChEBI" id="CHEBI:13705"/>
        <dbReference type="ChEBI" id="CHEBI:43074"/>
        <dbReference type="ChEBI" id="CHEBI:57288"/>
        <dbReference type="EC" id="4.1.3.4"/>
    </reaction>
</comment>
<dbReference type="AlphaFoldDB" id="R7YMQ9"/>
<evidence type="ECO:0000313" key="11">
    <source>
        <dbReference type="Proteomes" id="UP000016924"/>
    </source>
</evidence>
<evidence type="ECO:0000256" key="6">
    <source>
        <dbReference type="ARBA" id="ARBA00023239"/>
    </source>
</evidence>
<evidence type="ECO:0000259" key="9">
    <source>
        <dbReference type="PROSITE" id="PS50991"/>
    </source>
</evidence>
<dbReference type="InterPro" id="IPR013785">
    <property type="entry name" value="Aldolase_TIM"/>
</dbReference>
<dbReference type="Proteomes" id="UP000016924">
    <property type="component" value="Unassembled WGS sequence"/>
</dbReference>
<dbReference type="eggNOG" id="KOG2368">
    <property type="taxonomic scope" value="Eukaryota"/>
</dbReference>
<dbReference type="EMBL" id="JH767561">
    <property type="protein sequence ID" value="EON63138.1"/>
    <property type="molecule type" value="Genomic_DNA"/>
</dbReference>
<dbReference type="SUPFAM" id="SSF51569">
    <property type="entry name" value="Aldolase"/>
    <property type="match status" value="1"/>
</dbReference>
<dbReference type="InterPro" id="IPR001753">
    <property type="entry name" value="Enoyl-CoA_hydra/iso"/>
</dbReference>
<comment type="pathway">
    <text evidence="1">Metabolic intermediate metabolism; (S)-3-hydroxy-3-methylglutaryl-CoA degradation; acetoacetate from (S)-3-hydroxy-3-methylglutaryl-CoA: step 1/1.</text>
</comment>
<keyword evidence="5" id="KW-0843">Virulence</keyword>
<evidence type="ECO:0000256" key="1">
    <source>
        <dbReference type="ARBA" id="ARBA00005143"/>
    </source>
</evidence>
<comment type="similarity">
    <text evidence="2">Belongs to the HMG-CoA lyase family.</text>
</comment>